<dbReference type="STRING" id="1121324.CLIT_11c02380"/>
<dbReference type="InterPro" id="IPR051319">
    <property type="entry name" value="Oligoribo/pAp-PDE_c-di-AMP_PDE"/>
</dbReference>
<dbReference type="GO" id="GO:0003676">
    <property type="term" value="F:nucleic acid binding"/>
    <property type="evidence" value="ECO:0007669"/>
    <property type="project" value="InterPro"/>
</dbReference>
<feature type="domain" description="DDH" evidence="1">
    <location>
        <begin position="15"/>
        <end position="159"/>
    </location>
</feature>
<keyword evidence="3" id="KW-0378">Hydrolase</keyword>
<evidence type="ECO:0000259" key="1">
    <source>
        <dbReference type="Pfam" id="PF01368"/>
    </source>
</evidence>
<gene>
    <name evidence="3" type="primary">nrnA</name>
    <name evidence="3" type="ORF">CLIT_11c02380</name>
</gene>
<dbReference type="Pfam" id="PF02272">
    <property type="entry name" value="DHHA1"/>
    <property type="match status" value="1"/>
</dbReference>
<evidence type="ECO:0000313" key="3">
    <source>
        <dbReference type="EMBL" id="KDR95209.1"/>
    </source>
</evidence>
<evidence type="ECO:0000259" key="2">
    <source>
        <dbReference type="Pfam" id="PF02272"/>
    </source>
</evidence>
<dbReference type="eggNOG" id="COG0618">
    <property type="taxonomic scope" value="Bacteria"/>
</dbReference>
<dbReference type="InterPro" id="IPR038763">
    <property type="entry name" value="DHH_sf"/>
</dbReference>
<dbReference type="InterPro" id="IPR001667">
    <property type="entry name" value="DDH_dom"/>
</dbReference>
<organism evidence="3 4">
    <name type="scientific">Peptoclostridium litorale DSM 5388</name>
    <dbReference type="NCBI Taxonomy" id="1121324"/>
    <lineage>
        <taxon>Bacteria</taxon>
        <taxon>Bacillati</taxon>
        <taxon>Bacillota</taxon>
        <taxon>Clostridia</taxon>
        <taxon>Peptostreptococcales</taxon>
        <taxon>Peptoclostridiaceae</taxon>
        <taxon>Peptoclostridium</taxon>
    </lineage>
</organism>
<dbReference type="PANTHER" id="PTHR47618:SF1">
    <property type="entry name" value="BIFUNCTIONAL OLIGORIBONUCLEASE AND PAP PHOSPHATASE NRNA"/>
    <property type="match status" value="1"/>
</dbReference>
<dbReference type="EMBL" id="JJMM01000011">
    <property type="protein sequence ID" value="KDR95209.1"/>
    <property type="molecule type" value="Genomic_DNA"/>
</dbReference>
<reference evidence="3 4" key="1">
    <citation type="submission" date="2014-03" db="EMBL/GenBank/DDBJ databases">
        <title>Genome sequence of Clostridium litorale W6, DSM 5388.</title>
        <authorList>
            <person name="Poehlein A."/>
            <person name="Jagirdar A."/>
            <person name="Khonsari B."/>
            <person name="Chibani C.M."/>
            <person name="Gutierrez Gutierrez D.A."/>
            <person name="Davydova E."/>
            <person name="Alghaithi H.S."/>
            <person name="Nair K.P."/>
            <person name="Dhamotharan K."/>
            <person name="Chandran L."/>
            <person name="G W."/>
            <person name="Daniel R."/>
        </authorList>
    </citation>
    <scope>NUCLEOTIDE SEQUENCE [LARGE SCALE GENOMIC DNA]</scope>
    <source>
        <strain evidence="3 4">W6</strain>
    </source>
</reference>
<accession>A0A069RDR3</accession>
<dbReference type="AlphaFoldDB" id="A0A069RDR3"/>
<sequence>MNNLIDKMLGSDNFHVTSHCSPDGDSLGSSAGLCKALKKLGKEVYFVLDDKIPSNLEFVVEGIDIKSSNEVDTERPYVLVALDCGDYSRPCCSETVKKGASMFVNIDHHISNDCFGDVNYVDKKASSTSEIVYYILKTMEYEQKIDIIGKDIGTALYTGLITDTGNFMYSNVYPESFKMAYELLQKGIDKQYIVKRLFQSDSLDRIKLLADVLATLEIVEGKIAYIEVTQNMLIRNNIDNNNTEGLINYARDIENIEVGIMFKEKSPGEIKVSFRSKEIIDVNEIARKFGGGGHIRAAGCTIHDSLENAKNKVIEEVVKSFYQ</sequence>
<keyword evidence="4" id="KW-1185">Reference proteome</keyword>
<dbReference type="Gene3D" id="3.90.1640.10">
    <property type="entry name" value="inorganic pyrophosphatase (n-terminal core)"/>
    <property type="match status" value="1"/>
</dbReference>
<dbReference type="Gene3D" id="3.10.310.30">
    <property type="match status" value="1"/>
</dbReference>
<evidence type="ECO:0000313" key="4">
    <source>
        <dbReference type="Proteomes" id="UP000027946"/>
    </source>
</evidence>
<proteinExistence type="predicted"/>
<dbReference type="EC" id="3.1.-.-" evidence="3"/>
<dbReference type="EC" id="3.1.3.7" evidence="3"/>
<dbReference type="Proteomes" id="UP000027946">
    <property type="component" value="Unassembled WGS sequence"/>
</dbReference>
<feature type="domain" description="DHHA1" evidence="2">
    <location>
        <begin position="228"/>
        <end position="317"/>
    </location>
</feature>
<protein>
    <submittedName>
        <fullName evidence="3">Bifunctional oligoribonuclease and PAP phosphatase NrnA</fullName>
        <ecNumber evidence="3">3.1.-.-</ecNumber>
        <ecNumber evidence="3">3.1.3.7</ecNumber>
    </submittedName>
</protein>
<name>A0A069RDR3_PEPLI</name>
<dbReference type="Pfam" id="PF01368">
    <property type="entry name" value="DHH"/>
    <property type="match status" value="1"/>
</dbReference>
<dbReference type="RefSeq" id="WP_074210017.1">
    <property type="nucleotide sequence ID" value="NZ_FSRH01000002.1"/>
</dbReference>
<dbReference type="InterPro" id="IPR003156">
    <property type="entry name" value="DHHA1_dom"/>
</dbReference>
<dbReference type="PANTHER" id="PTHR47618">
    <property type="entry name" value="BIFUNCTIONAL OLIGORIBONUCLEASE AND PAP PHOSPHATASE NRNA"/>
    <property type="match status" value="1"/>
</dbReference>
<dbReference type="GO" id="GO:0008441">
    <property type="term" value="F:3'(2'),5'-bisphosphate nucleotidase activity"/>
    <property type="evidence" value="ECO:0007669"/>
    <property type="project" value="UniProtKB-EC"/>
</dbReference>
<dbReference type="SUPFAM" id="SSF64182">
    <property type="entry name" value="DHH phosphoesterases"/>
    <property type="match status" value="1"/>
</dbReference>
<comment type="caution">
    <text evidence="3">The sequence shown here is derived from an EMBL/GenBank/DDBJ whole genome shotgun (WGS) entry which is preliminary data.</text>
</comment>